<keyword evidence="2" id="KW-1185">Reference proteome</keyword>
<gene>
    <name evidence="1" type="ORF">AMECASPLE_034959</name>
</gene>
<comment type="caution">
    <text evidence="1">The sequence shown here is derived from an EMBL/GenBank/DDBJ whole genome shotgun (WGS) entry which is preliminary data.</text>
</comment>
<dbReference type="EMBL" id="JAHRIP010061505">
    <property type="protein sequence ID" value="MEQ2305175.1"/>
    <property type="molecule type" value="Genomic_DNA"/>
</dbReference>
<accession>A0ABV0ZGX6</accession>
<proteinExistence type="predicted"/>
<evidence type="ECO:0000313" key="1">
    <source>
        <dbReference type="EMBL" id="MEQ2305175.1"/>
    </source>
</evidence>
<evidence type="ECO:0000313" key="2">
    <source>
        <dbReference type="Proteomes" id="UP001469553"/>
    </source>
</evidence>
<protein>
    <submittedName>
        <fullName evidence="1">Uncharacterized protein</fullName>
    </submittedName>
</protein>
<organism evidence="1 2">
    <name type="scientific">Ameca splendens</name>
    <dbReference type="NCBI Taxonomy" id="208324"/>
    <lineage>
        <taxon>Eukaryota</taxon>
        <taxon>Metazoa</taxon>
        <taxon>Chordata</taxon>
        <taxon>Craniata</taxon>
        <taxon>Vertebrata</taxon>
        <taxon>Euteleostomi</taxon>
        <taxon>Actinopterygii</taxon>
        <taxon>Neopterygii</taxon>
        <taxon>Teleostei</taxon>
        <taxon>Neoteleostei</taxon>
        <taxon>Acanthomorphata</taxon>
        <taxon>Ovalentaria</taxon>
        <taxon>Atherinomorphae</taxon>
        <taxon>Cyprinodontiformes</taxon>
        <taxon>Goodeidae</taxon>
        <taxon>Ameca</taxon>
    </lineage>
</organism>
<name>A0ABV0ZGX6_9TELE</name>
<dbReference type="Proteomes" id="UP001469553">
    <property type="component" value="Unassembled WGS sequence"/>
</dbReference>
<reference evidence="1 2" key="1">
    <citation type="submission" date="2021-06" db="EMBL/GenBank/DDBJ databases">
        <authorList>
            <person name="Palmer J.M."/>
        </authorList>
    </citation>
    <scope>NUCLEOTIDE SEQUENCE [LARGE SCALE GENOMIC DNA]</scope>
    <source>
        <strain evidence="1 2">AS_MEX2019</strain>
        <tissue evidence="1">Muscle</tissue>
    </source>
</reference>
<sequence length="104" mass="11749">MIGCLIFVIPALHRKSLSWNTLRARKRAETRDGSFLGFRSQENSLLRKPKDGTVTPLPLALPSPSHKAKVSMAGRWFLLLMSCVCAKTLLIQPHFIFPFSFHTI</sequence>